<dbReference type="Gene3D" id="3.20.20.100">
    <property type="entry name" value="NADP-dependent oxidoreductase domain"/>
    <property type="match status" value="1"/>
</dbReference>
<name>A0A382UNS0_9ZZZZ</name>
<dbReference type="AlphaFoldDB" id="A0A382UNS0"/>
<reference evidence="2" key="1">
    <citation type="submission" date="2018-05" db="EMBL/GenBank/DDBJ databases">
        <authorList>
            <person name="Lanie J.A."/>
            <person name="Ng W.-L."/>
            <person name="Kazmierczak K.M."/>
            <person name="Andrzejewski T.M."/>
            <person name="Davidsen T.M."/>
            <person name="Wayne K.J."/>
            <person name="Tettelin H."/>
            <person name="Glass J.I."/>
            <person name="Rusch D."/>
            <person name="Podicherti R."/>
            <person name="Tsui H.-C.T."/>
            <person name="Winkler M.E."/>
        </authorList>
    </citation>
    <scope>NUCLEOTIDE SEQUENCE</scope>
</reference>
<dbReference type="PANTHER" id="PTHR43312:SF1">
    <property type="entry name" value="NADP-DEPENDENT OXIDOREDUCTASE DOMAIN-CONTAINING PROTEIN"/>
    <property type="match status" value="1"/>
</dbReference>
<feature type="non-terminal residue" evidence="2">
    <location>
        <position position="73"/>
    </location>
</feature>
<gene>
    <name evidence="2" type="ORF">METZ01_LOCUS388192</name>
</gene>
<dbReference type="InterPro" id="IPR036812">
    <property type="entry name" value="NAD(P)_OxRdtase_dom_sf"/>
</dbReference>
<dbReference type="PANTHER" id="PTHR43312">
    <property type="entry name" value="D-THREO-ALDOSE 1-DEHYDROGENASE"/>
    <property type="match status" value="1"/>
</dbReference>
<dbReference type="EMBL" id="UINC01145296">
    <property type="protein sequence ID" value="SVD35338.1"/>
    <property type="molecule type" value="Genomic_DNA"/>
</dbReference>
<feature type="domain" description="NADP-dependent oxidoreductase" evidence="1">
    <location>
        <begin position="5"/>
        <end position="61"/>
    </location>
</feature>
<evidence type="ECO:0000313" key="2">
    <source>
        <dbReference type="EMBL" id="SVD35338.1"/>
    </source>
</evidence>
<dbReference type="SUPFAM" id="SSF51430">
    <property type="entry name" value="NAD(P)-linked oxidoreductase"/>
    <property type="match status" value="1"/>
</dbReference>
<organism evidence="2">
    <name type="scientific">marine metagenome</name>
    <dbReference type="NCBI Taxonomy" id="408172"/>
    <lineage>
        <taxon>unclassified sequences</taxon>
        <taxon>metagenomes</taxon>
        <taxon>ecological metagenomes</taxon>
    </lineage>
</organism>
<evidence type="ECO:0000259" key="1">
    <source>
        <dbReference type="Pfam" id="PF00248"/>
    </source>
</evidence>
<dbReference type="InterPro" id="IPR053135">
    <property type="entry name" value="AKR2_Oxidoreductase"/>
</dbReference>
<dbReference type="InterPro" id="IPR023210">
    <property type="entry name" value="NADP_OxRdtase_dom"/>
</dbReference>
<accession>A0A382UNS0</accession>
<proteinExistence type="predicted"/>
<sequence>MPGVKPITKAEAMRILETALDGGINFFDTSDGYGAAEELLGELPQEKKKQAFLATKAGLMDSGERCFSQDYLI</sequence>
<dbReference type="Pfam" id="PF00248">
    <property type="entry name" value="Aldo_ket_red"/>
    <property type="match status" value="1"/>
</dbReference>
<protein>
    <recommendedName>
        <fullName evidence="1">NADP-dependent oxidoreductase domain-containing protein</fullName>
    </recommendedName>
</protein>